<dbReference type="EMBL" id="JASNQZ010000008">
    <property type="protein sequence ID" value="KAL0953497.1"/>
    <property type="molecule type" value="Genomic_DNA"/>
</dbReference>
<comment type="caution">
    <text evidence="2">The sequence shown here is derived from an EMBL/GenBank/DDBJ whole genome shotgun (WGS) entry which is preliminary data.</text>
</comment>
<evidence type="ECO:0000256" key="1">
    <source>
        <dbReference type="SAM" id="MobiDB-lite"/>
    </source>
</evidence>
<proteinExistence type="predicted"/>
<feature type="region of interest" description="Disordered" evidence="1">
    <location>
        <begin position="937"/>
        <end position="982"/>
    </location>
</feature>
<feature type="compositionally biased region" description="Polar residues" evidence="1">
    <location>
        <begin position="960"/>
        <end position="970"/>
    </location>
</feature>
<organism evidence="2 3">
    <name type="scientific">Hohenbuehelia grisea</name>
    <dbReference type="NCBI Taxonomy" id="104357"/>
    <lineage>
        <taxon>Eukaryota</taxon>
        <taxon>Fungi</taxon>
        <taxon>Dikarya</taxon>
        <taxon>Basidiomycota</taxon>
        <taxon>Agaricomycotina</taxon>
        <taxon>Agaricomycetes</taxon>
        <taxon>Agaricomycetidae</taxon>
        <taxon>Agaricales</taxon>
        <taxon>Pleurotineae</taxon>
        <taxon>Pleurotaceae</taxon>
        <taxon>Hohenbuehelia</taxon>
    </lineage>
</organism>
<name>A0ABR3JD68_9AGAR</name>
<dbReference type="PANTHER" id="PTHR33266:SF1">
    <property type="entry name" value="F-BOX DOMAIN-CONTAINING PROTEIN"/>
    <property type="match status" value="1"/>
</dbReference>
<accession>A0ABR3JD68</accession>
<gene>
    <name evidence="2" type="ORF">HGRIS_014924</name>
</gene>
<keyword evidence="3" id="KW-1185">Reference proteome</keyword>
<feature type="region of interest" description="Disordered" evidence="1">
    <location>
        <begin position="332"/>
        <end position="370"/>
    </location>
</feature>
<evidence type="ECO:0000313" key="3">
    <source>
        <dbReference type="Proteomes" id="UP001556367"/>
    </source>
</evidence>
<evidence type="ECO:0000313" key="2">
    <source>
        <dbReference type="EMBL" id="KAL0953497.1"/>
    </source>
</evidence>
<dbReference type="PANTHER" id="PTHR33266">
    <property type="entry name" value="CHROMOSOME 15, WHOLE GENOME SHOTGUN SEQUENCE"/>
    <property type="match status" value="1"/>
</dbReference>
<reference evidence="3" key="1">
    <citation type="submission" date="2024-06" db="EMBL/GenBank/DDBJ databases">
        <title>Multi-omics analyses provide insights into the biosynthesis of the anticancer antibiotic pleurotin in Hohenbuehelia grisea.</title>
        <authorList>
            <person name="Weaver J.A."/>
            <person name="Alberti F."/>
        </authorList>
    </citation>
    <scope>NUCLEOTIDE SEQUENCE [LARGE SCALE GENOMIC DNA]</scope>
    <source>
        <strain evidence="3">T-177</strain>
    </source>
</reference>
<dbReference type="Proteomes" id="UP001556367">
    <property type="component" value="Unassembled WGS sequence"/>
</dbReference>
<protein>
    <submittedName>
        <fullName evidence="2">Uncharacterized protein</fullName>
    </submittedName>
</protein>
<sequence length="982" mass="109587">MTSVKRRRDNDETPSPPTLGMGASLEAPVDRGAILSWLAQDGAYFCETVDRMLRQKAPDMSVYEATLKNTLIEGASKEICDTLLGPDRDRVLANLADLRARKGLDREDFVLEMFVDPLRDYGIARPSTPHQTDLVRDAFTDAVVASWGEQYHGDACTALWNYICYNFRPNVETPVNPTTKANKPALENTPTGLFYAHYIVLFQSSGTGKSRLIDELAKMIFLIPICLRGESTGYPPADVDVRAYLNGGSTRTTAYARCWGFMQALFRHTAEVLSQGEFKDLDYAQTASLFRTRMTENMKKVHNAYRQNFFKEVIEKAEAYLNHITAKLEERKKSASLDKPHVSPKDLPRDEGRAGTDGTADARKAQFKEEDSTTIDSELLGSLLRAWSELNNVLEGKDSGRKRAGPRVLLSFDESHDLTEVHKATNVDPYPWSAFGELRATLRALNNCSVFSIFLSTTGRFSQFTPLSRDDTSSRVYNHSLELIPPYCDVGLDVLALAAKEKLDLSGKWTLRRVVDDKYMTLLGRPMFGLMYQRGNEGVRDDLLQFAKQKLTNQHKGVPLKIDMDQATACLGFRLPFEFLSTTYISKDKEFKQVEGHLRICLKPNTESESMVTISPSEPFVSEAAASLLRNAQWDTTGEPVNPIEILKELMTGFSINAGDRGEFVALLLLTLARDRAVLQADPSPPAKRIFFLNNFMRQLIAPGASTDALLQQIALDFPGAVMHFNHFIKPHQQKIIHRDFLLLLMGRGAGFLCATNTTKVDIAVPFLVENDVIHPSNVGAILFQIKNDKKYTAQPQPGRFKEMDPRKIGFLREGDPAVPLIKVFMTFSSIKAGVTIVRHKPTAAYNAVVYDIWIAGLSHDIYVPIAETDQSIWLAALAATRRWESIYRVPRQAPEMRAVRQSTHAGAADNVDHWCRWVDLATTPLELSDGNDTALAEAEDADDDARAFDGDEIGEAPTVQGQSKASTSGLRAPQKKRAKRS</sequence>
<feature type="region of interest" description="Disordered" evidence="1">
    <location>
        <begin position="1"/>
        <end position="24"/>
    </location>
</feature>